<organism evidence="1 2">
    <name type="scientific">Cladophialophora chaetospira</name>
    <dbReference type="NCBI Taxonomy" id="386627"/>
    <lineage>
        <taxon>Eukaryota</taxon>
        <taxon>Fungi</taxon>
        <taxon>Dikarya</taxon>
        <taxon>Ascomycota</taxon>
        <taxon>Pezizomycotina</taxon>
        <taxon>Eurotiomycetes</taxon>
        <taxon>Chaetothyriomycetidae</taxon>
        <taxon>Chaetothyriales</taxon>
        <taxon>Herpotrichiellaceae</taxon>
        <taxon>Cladophialophora</taxon>
    </lineage>
</organism>
<evidence type="ECO:0000313" key="2">
    <source>
        <dbReference type="Proteomes" id="UP001172673"/>
    </source>
</evidence>
<dbReference type="AlphaFoldDB" id="A0AA38XL43"/>
<name>A0AA38XL43_9EURO</name>
<dbReference type="Proteomes" id="UP001172673">
    <property type="component" value="Unassembled WGS sequence"/>
</dbReference>
<sequence length="228" mass="27410">MPSFIRLEKTQTTKEYERGWDYVEKRHGRLVMVRNKRDSRDVHHGGWKTTKPKERPVKEYVLVGKDHERVRLERPAPPRDGKVFIKIGTDEIVRRGSPDPDDVARPTSPLRIQVRRPIHSPPPPPHCEIREPREIRPHHYYVDEADARLVKKVPVEKVRLQRVRPMEIVEEDTYCEYGDDEIYEDMLHVFDTPIREARPYHIPEPENSYWDDDWQAWMVQRKPRVRFE</sequence>
<comment type="caution">
    <text evidence="1">The sequence shown here is derived from an EMBL/GenBank/DDBJ whole genome shotgun (WGS) entry which is preliminary data.</text>
</comment>
<keyword evidence="2" id="KW-1185">Reference proteome</keyword>
<protein>
    <submittedName>
        <fullName evidence="1">Uncharacterized protein</fullName>
    </submittedName>
</protein>
<dbReference type="EMBL" id="JAPDRK010000002">
    <property type="protein sequence ID" value="KAJ9615492.1"/>
    <property type="molecule type" value="Genomic_DNA"/>
</dbReference>
<reference evidence="1" key="1">
    <citation type="submission" date="2022-10" db="EMBL/GenBank/DDBJ databases">
        <title>Culturing micro-colonial fungi from biological soil crusts in the Mojave desert and describing Neophaeococcomyces mojavensis, and introducing the new genera and species Taxawa tesnikishii.</title>
        <authorList>
            <person name="Kurbessoian T."/>
            <person name="Stajich J.E."/>
        </authorList>
    </citation>
    <scope>NUCLEOTIDE SEQUENCE</scope>
    <source>
        <strain evidence="1">TK_41</strain>
    </source>
</reference>
<gene>
    <name evidence="1" type="ORF">H2200_001567</name>
</gene>
<accession>A0AA38XL43</accession>
<evidence type="ECO:0000313" key="1">
    <source>
        <dbReference type="EMBL" id="KAJ9615492.1"/>
    </source>
</evidence>
<proteinExistence type="predicted"/>